<dbReference type="PROSITE" id="PS51450">
    <property type="entry name" value="LRR"/>
    <property type="match status" value="1"/>
</dbReference>
<dbReference type="InterPro" id="IPR032675">
    <property type="entry name" value="LRR_dom_sf"/>
</dbReference>
<name>A0ABX5YRW0_9PLAN</name>
<evidence type="ECO:0000259" key="1">
    <source>
        <dbReference type="SMART" id="SM00382"/>
    </source>
</evidence>
<dbReference type="Gene3D" id="3.80.10.10">
    <property type="entry name" value="Ribonuclease Inhibitor"/>
    <property type="match status" value="1"/>
</dbReference>
<dbReference type="SUPFAM" id="SSF52540">
    <property type="entry name" value="P-loop containing nucleoside triphosphate hydrolases"/>
    <property type="match status" value="1"/>
</dbReference>
<accession>A0ABX5YRW0</accession>
<dbReference type="PANTHER" id="PTHR32204">
    <property type="entry name" value="ATPASE RAVA"/>
    <property type="match status" value="1"/>
</dbReference>
<dbReference type="InterPro" id="IPR045427">
    <property type="entry name" value="MoxR"/>
</dbReference>
<dbReference type="PANTHER" id="PTHR32204:SF0">
    <property type="entry name" value="ATPASE RAVA"/>
    <property type="match status" value="1"/>
</dbReference>
<dbReference type="InterPro" id="IPR003593">
    <property type="entry name" value="AAA+_ATPase"/>
</dbReference>
<dbReference type="SMART" id="SM00382">
    <property type="entry name" value="AAA"/>
    <property type="match status" value="1"/>
</dbReference>
<proteinExistence type="predicted"/>
<dbReference type="Pfam" id="PF20030">
    <property type="entry name" value="bpMoxR"/>
    <property type="match status" value="1"/>
</dbReference>
<organism evidence="2 3">
    <name type="scientific">Gimesia maris</name>
    <dbReference type="NCBI Taxonomy" id="122"/>
    <lineage>
        <taxon>Bacteria</taxon>
        <taxon>Pseudomonadati</taxon>
        <taxon>Planctomycetota</taxon>
        <taxon>Planctomycetia</taxon>
        <taxon>Planctomycetales</taxon>
        <taxon>Planctomycetaceae</taxon>
        <taxon>Gimesia</taxon>
    </lineage>
</organism>
<dbReference type="InterPro" id="IPR041538">
    <property type="entry name" value="RavA-like_AAA_lid"/>
</dbReference>
<dbReference type="EMBL" id="CP042910">
    <property type="protein sequence ID" value="QEG18252.1"/>
    <property type="molecule type" value="Genomic_DNA"/>
</dbReference>
<dbReference type="SUPFAM" id="SSF52058">
    <property type="entry name" value="L domain-like"/>
    <property type="match status" value="1"/>
</dbReference>
<gene>
    <name evidence="2" type="primary">ravA_4</name>
    <name evidence="2" type="ORF">GmarT_41380</name>
</gene>
<evidence type="ECO:0000313" key="3">
    <source>
        <dbReference type="Proteomes" id="UP000322887"/>
    </source>
</evidence>
<dbReference type="InterPro" id="IPR050513">
    <property type="entry name" value="RavA_ATPases"/>
</dbReference>
<dbReference type="InterPro" id="IPR027417">
    <property type="entry name" value="P-loop_NTPase"/>
</dbReference>
<dbReference type="InterPro" id="IPR001611">
    <property type="entry name" value="Leu-rich_rpt"/>
</dbReference>
<sequence>MNRELSNRVQDLITTLSQGLIEREQHIKLMLLAALAGEHVLLIGPPGTAKSLLARRLRLAFRDAKFFERLLTQFSVPEDLFGPYSLEDLDSGRYRRLTEGYLADADVGFLDEIFKSNPSILNALLAILNERVFHNVPPLNENGNSVGDAPQPLPVPLKCLIGASNEVPAPGELDALYDRFLIRCEVGPVENFHALLKSASNKEPQVKNGLPFTAEELQQIQDSSEKVIVPEQVDELLVLLRQRMGELQLDVSDRRWLKIRCLLQVAAHTSGREQVSPLDVLLVPHCVWSPRQDHMATTDTTDDEEDRKTSVGISLDIRNALTTWIQERLWNSYATGDIRLFEISVEAWQMKVEQVLDGTFNDRQTNELLTHASECLSRIENYYKKLQCESSNLENCTTQWLEHDIMQAAAKSLAFALDSCSELVHRISEVVKALEPILKSIDTQCELESLETVHTVDLSLPGEWSSQDGQNGEWQTISSSEDGEIPMSQNLRYRFRFKPPATEVNLVRLMRDYGRSQYLVDLSLGGTYSPKSSVSDLSALRVCNSIERLDVSKSQVQDLSTISKLKSLRYLNCDYTPVDNLVAVSELPQLAELSLTETRVTDISPLAQIRTLSILSLEGVSTLSDISPFHKMTWLREINLSRVPVQGWLPLSHLTQLESLRLNKVDLPSLQPLRNMRELKRLYVSEAKELDCIDGIDGLQHLRELILSHTKVKDLSPLSQLCSMKSIVLTDTLVDNLAPLQGLLLLEQLDLAGTPAQNISPLVHLTSLRKLNLNNMPNIANEDVDSLQAALPNCEVER</sequence>
<dbReference type="RefSeq" id="WP_002646714.1">
    <property type="nucleotide sequence ID" value="NZ_CP042910.1"/>
</dbReference>
<dbReference type="GeneID" id="98648614"/>
<feature type="domain" description="AAA+ ATPase" evidence="1">
    <location>
        <begin position="36"/>
        <end position="190"/>
    </location>
</feature>
<protein>
    <submittedName>
        <fullName evidence="2">ATPase RavA</fullName>
        <ecNumber evidence="2">3.6.3.-</ecNumber>
    </submittedName>
</protein>
<keyword evidence="2" id="KW-0378">Hydrolase</keyword>
<reference evidence="2 3" key="1">
    <citation type="submission" date="2019-08" db="EMBL/GenBank/DDBJ databases">
        <title>Deep-cultivation of Planctomycetes and their phenomic and genomic characterization uncovers novel biology.</title>
        <authorList>
            <person name="Wiegand S."/>
            <person name="Jogler M."/>
            <person name="Boedeker C."/>
            <person name="Pinto D."/>
            <person name="Vollmers J."/>
            <person name="Rivas-Marin E."/>
            <person name="Kohn T."/>
            <person name="Peeters S.H."/>
            <person name="Heuer A."/>
            <person name="Rast P."/>
            <person name="Oberbeckmann S."/>
            <person name="Bunk B."/>
            <person name="Jeske O."/>
            <person name="Meyerdierks A."/>
            <person name="Storesund J.E."/>
            <person name="Kallscheuer N."/>
            <person name="Luecker S."/>
            <person name="Lage O.M."/>
            <person name="Pohl T."/>
            <person name="Merkel B.J."/>
            <person name="Hornburger P."/>
            <person name="Mueller R.-W."/>
            <person name="Bruemmer F."/>
            <person name="Labrenz M."/>
            <person name="Spormann A.M."/>
            <person name="Op den Camp H."/>
            <person name="Overmann J."/>
            <person name="Amann R."/>
            <person name="Jetten M.S.M."/>
            <person name="Mascher T."/>
            <person name="Medema M.H."/>
            <person name="Devos D.P."/>
            <person name="Kaster A.-K."/>
            <person name="Ovreas L."/>
            <person name="Rohde M."/>
            <person name="Galperin M.Y."/>
            <person name="Jogler C."/>
        </authorList>
    </citation>
    <scope>NUCLEOTIDE SEQUENCE [LARGE SCALE GENOMIC DNA]</scope>
    <source>
        <strain evidence="2 3">DSM 8797</strain>
    </source>
</reference>
<dbReference type="Pfam" id="PF17868">
    <property type="entry name" value="AAA_lid_8"/>
    <property type="match status" value="1"/>
</dbReference>
<dbReference type="EC" id="3.6.3.-" evidence="2"/>
<dbReference type="GO" id="GO:0016787">
    <property type="term" value="F:hydrolase activity"/>
    <property type="evidence" value="ECO:0007669"/>
    <property type="project" value="UniProtKB-KW"/>
</dbReference>
<keyword evidence="3" id="KW-1185">Reference proteome</keyword>
<evidence type="ECO:0000313" key="2">
    <source>
        <dbReference type="EMBL" id="QEG18252.1"/>
    </source>
</evidence>
<dbReference type="Gene3D" id="3.40.50.300">
    <property type="entry name" value="P-loop containing nucleotide triphosphate hydrolases"/>
    <property type="match status" value="1"/>
</dbReference>
<dbReference type="CDD" id="cd00009">
    <property type="entry name" value="AAA"/>
    <property type="match status" value="1"/>
</dbReference>
<dbReference type="Proteomes" id="UP000322887">
    <property type="component" value="Chromosome"/>
</dbReference>